<dbReference type="RefSeq" id="WP_118999641.1">
    <property type="nucleotide sequence ID" value="NZ_CM125964.1"/>
</dbReference>
<keyword evidence="2" id="KW-1133">Transmembrane helix</keyword>
<evidence type="ECO:0000313" key="4">
    <source>
        <dbReference type="Proteomes" id="UP000266305"/>
    </source>
</evidence>
<reference evidence="3 4" key="1">
    <citation type="submission" date="2018-08" db="EMBL/GenBank/DDBJ databases">
        <title>Draft genome sequence of Rhodobacter sphaeroides FY.</title>
        <authorList>
            <person name="Rayyan A."/>
            <person name="Meyer T.E."/>
            <person name="Kyndt J.A."/>
        </authorList>
    </citation>
    <scope>NUCLEOTIDE SEQUENCE [LARGE SCALE GENOMIC DNA]</scope>
    <source>
        <strain evidence="3 4">FY</strain>
    </source>
</reference>
<protein>
    <submittedName>
        <fullName evidence="3">Uncharacterized protein</fullName>
    </submittedName>
</protein>
<comment type="caution">
    <text evidence="3">The sequence shown here is derived from an EMBL/GenBank/DDBJ whole genome shotgun (WGS) entry which is preliminary data.</text>
</comment>
<name>A0AAX1UN17_CERSP</name>
<feature type="transmembrane region" description="Helical" evidence="2">
    <location>
        <begin position="53"/>
        <end position="74"/>
    </location>
</feature>
<accession>A0AAX1UN17</accession>
<evidence type="ECO:0000313" key="3">
    <source>
        <dbReference type="EMBL" id="RHZ96380.1"/>
    </source>
</evidence>
<dbReference type="EMBL" id="QWGP01000005">
    <property type="protein sequence ID" value="RHZ96380.1"/>
    <property type="molecule type" value="Genomic_DNA"/>
</dbReference>
<gene>
    <name evidence="3" type="ORF">D1114_06615</name>
</gene>
<evidence type="ECO:0000256" key="2">
    <source>
        <dbReference type="SAM" id="Phobius"/>
    </source>
</evidence>
<dbReference type="AlphaFoldDB" id="A0AAX1UN17"/>
<keyword evidence="2" id="KW-0472">Membrane</keyword>
<proteinExistence type="predicted"/>
<feature type="region of interest" description="Disordered" evidence="1">
    <location>
        <begin position="207"/>
        <end position="239"/>
    </location>
</feature>
<evidence type="ECO:0000256" key="1">
    <source>
        <dbReference type="SAM" id="MobiDB-lite"/>
    </source>
</evidence>
<dbReference type="Proteomes" id="UP000266305">
    <property type="component" value="Unassembled WGS sequence"/>
</dbReference>
<keyword evidence="2" id="KW-0812">Transmembrane</keyword>
<sequence length="239" mass="24799">MTEETDDPLSDGIARALGAASAANDAAQDLDLLQAEHRAFMERMIRGQKRMQALCLGALAGAGVAVLLGGLVYFRSVADLRDASAIQAQAGELMVTRLTELGEAIGKVEGLADRIEAQEATLKTAIEAVGDRVAGDLETYAADAGAMGPQFATAIQSHVDEGLAATREALVTALGEVDVSLRRAIESGAGASPEIRALIGEIRAERAPARKPVAKAPSRPAKAAPRPAPKAADNPIRYP</sequence>
<feature type="compositionally biased region" description="Low complexity" evidence="1">
    <location>
        <begin position="210"/>
        <end position="232"/>
    </location>
</feature>
<organism evidence="3 4">
    <name type="scientific">Cereibacter sphaeroides</name>
    <name type="common">Rhodobacter sphaeroides</name>
    <dbReference type="NCBI Taxonomy" id="1063"/>
    <lineage>
        <taxon>Bacteria</taxon>
        <taxon>Pseudomonadati</taxon>
        <taxon>Pseudomonadota</taxon>
        <taxon>Alphaproteobacteria</taxon>
        <taxon>Rhodobacterales</taxon>
        <taxon>Paracoccaceae</taxon>
        <taxon>Cereibacter</taxon>
    </lineage>
</organism>